<protein>
    <submittedName>
        <fullName evidence="12">CUGBP Elav-like family member 1</fullName>
    </submittedName>
</protein>
<dbReference type="CDD" id="cd12638">
    <property type="entry name" value="RRM3_CELF1_2"/>
    <property type="match status" value="1"/>
</dbReference>
<evidence type="ECO:0000256" key="9">
    <source>
        <dbReference type="PROSITE-ProRule" id="PRU00176"/>
    </source>
</evidence>
<feature type="domain" description="RRM" evidence="11">
    <location>
        <begin position="108"/>
        <end position="188"/>
    </location>
</feature>
<gene>
    <name evidence="12" type="primary">CELF1</name>
</gene>
<reference evidence="12" key="1">
    <citation type="submission" date="2025-08" db="UniProtKB">
        <authorList>
            <consortium name="Ensembl"/>
        </authorList>
    </citation>
    <scope>IDENTIFICATION</scope>
</reference>
<accession>A0A8C0R7W7</accession>
<evidence type="ECO:0000313" key="13">
    <source>
        <dbReference type="Proteomes" id="UP000694391"/>
    </source>
</evidence>
<dbReference type="GO" id="GO:0005634">
    <property type="term" value="C:nucleus"/>
    <property type="evidence" value="ECO:0007669"/>
    <property type="project" value="UniProtKB-SubCell"/>
</dbReference>
<feature type="domain" description="RRM" evidence="11">
    <location>
        <begin position="16"/>
        <end position="99"/>
    </location>
</feature>
<dbReference type="InterPro" id="IPR000504">
    <property type="entry name" value="RRM_dom"/>
</dbReference>
<evidence type="ECO:0000256" key="7">
    <source>
        <dbReference type="ARBA" id="ARBA00022884"/>
    </source>
</evidence>
<sequence length="489" mass="52255">MNGTLDHPDQPDLDAIKMFVGQVPRTWSEKDLRELFEQYGAVYEINVLRDRSQNPPQSKGCCFVTFYTRKAALEAQNALHNMKVLPGMHHPIQMKPADSEKNNAVEDRKLFIGMISKKCTENDIRVMFSSFGQIEECRILRGPDGLSRGCAFVTFTTRAMAQTAIKAMHQAQTMEGCSSPMVVKFADTQKDKEQKRMAQQLQQQMQQISAASVWGNLAGLNTLGPQYLAVSLCGLLSADCASSQLFLLVLSLANSHNGLNAMQLQNLAALAAAASAAQNTPSGTNALTTSSSPLSVLTSSGSSPSSSSSSSVNPIASLGALQTLAGATAGLNVSSLAGMAALNGGLGSSGLSNGTGSTMEALTQAYSGIQQYAAAALPTLYNQNLLTQQSIGAAGSQKEGPEGANLFIYHLPQEFGDQDLLQMFMPFGNVVSAKVFIDKQTNLSKCFGFVSYDNPVSAQAAIQSMNGFQIGMKRLKVQLKRSKNDSKPY</sequence>
<dbReference type="Pfam" id="PF00076">
    <property type="entry name" value="RRM_1"/>
    <property type="match status" value="3"/>
</dbReference>
<keyword evidence="13" id="KW-1185">Reference proteome</keyword>
<dbReference type="PROSITE" id="PS50102">
    <property type="entry name" value="RRM"/>
    <property type="match status" value="3"/>
</dbReference>
<feature type="region of interest" description="Disordered" evidence="10">
    <location>
        <begin position="281"/>
        <end position="311"/>
    </location>
</feature>
<evidence type="ECO:0000256" key="2">
    <source>
        <dbReference type="ARBA" id="ARBA00004496"/>
    </source>
</evidence>
<comment type="similarity">
    <text evidence="3">Belongs to the CELF/BRUNOL family.</text>
</comment>
<dbReference type="Ensembl" id="ENSCAFT00020037948.1">
    <property type="protein sequence ID" value="ENSCAFP00020032876.1"/>
    <property type="gene ID" value="ENSCAFG00020025487.1"/>
</dbReference>
<evidence type="ECO:0000256" key="1">
    <source>
        <dbReference type="ARBA" id="ARBA00004123"/>
    </source>
</evidence>
<dbReference type="InterPro" id="IPR034198">
    <property type="entry name" value="CELF1/2_RRM2"/>
</dbReference>
<reference evidence="12" key="2">
    <citation type="submission" date="2025-09" db="UniProtKB">
        <authorList>
            <consortium name="Ensembl"/>
        </authorList>
    </citation>
    <scope>IDENTIFICATION</scope>
</reference>
<evidence type="ECO:0000256" key="10">
    <source>
        <dbReference type="SAM" id="MobiDB-lite"/>
    </source>
</evidence>
<keyword evidence="4" id="KW-0963">Cytoplasm</keyword>
<feature type="domain" description="RRM" evidence="11">
    <location>
        <begin position="404"/>
        <end position="482"/>
    </location>
</feature>
<dbReference type="InterPro" id="IPR034196">
    <property type="entry name" value="CELF1/2_RRM1"/>
</dbReference>
<keyword evidence="6" id="KW-0677">Repeat</keyword>
<keyword evidence="7 9" id="KW-0694">RNA-binding</keyword>
<dbReference type="CDD" id="cd12631">
    <property type="entry name" value="RRM1_CELF1_2_Bruno"/>
    <property type="match status" value="1"/>
</dbReference>
<proteinExistence type="inferred from homology"/>
<evidence type="ECO:0000256" key="5">
    <source>
        <dbReference type="ARBA" id="ARBA00022664"/>
    </source>
</evidence>
<organism evidence="12 13">
    <name type="scientific">Canis lupus dingo</name>
    <name type="common">dingo</name>
    <dbReference type="NCBI Taxonomy" id="286419"/>
    <lineage>
        <taxon>Eukaryota</taxon>
        <taxon>Metazoa</taxon>
        <taxon>Chordata</taxon>
        <taxon>Craniata</taxon>
        <taxon>Vertebrata</taxon>
        <taxon>Euteleostomi</taxon>
        <taxon>Mammalia</taxon>
        <taxon>Eutheria</taxon>
        <taxon>Laurasiatheria</taxon>
        <taxon>Carnivora</taxon>
        <taxon>Caniformia</taxon>
        <taxon>Canidae</taxon>
        <taxon>Canis</taxon>
    </lineage>
</organism>
<feature type="compositionally biased region" description="Low complexity" evidence="10">
    <location>
        <begin position="289"/>
        <end position="311"/>
    </location>
</feature>
<dbReference type="GO" id="GO:0003723">
    <property type="term" value="F:RNA binding"/>
    <property type="evidence" value="ECO:0007669"/>
    <property type="project" value="UniProtKB-UniRule"/>
</dbReference>
<dbReference type="AlphaFoldDB" id="A0A8C0R7W7"/>
<evidence type="ECO:0000256" key="8">
    <source>
        <dbReference type="ARBA" id="ARBA00023242"/>
    </source>
</evidence>
<comment type="subcellular location">
    <subcellularLocation>
        <location evidence="2">Cytoplasm</location>
    </subcellularLocation>
    <subcellularLocation>
        <location evidence="1">Nucleus</location>
    </subcellularLocation>
</comment>
<dbReference type="PANTHER" id="PTHR24012">
    <property type="entry name" value="RNA BINDING PROTEIN"/>
    <property type="match status" value="1"/>
</dbReference>
<dbReference type="InterPro" id="IPR035979">
    <property type="entry name" value="RBD_domain_sf"/>
</dbReference>
<dbReference type="GO" id="GO:0006397">
    <property type="term" value="P:mRNA processing"/>
    <property type="evidence" value="ECO:0007669"/>
    <property type="project" value="UniProtKB-KW"/>
</dbReference>
<dbReference type="GO" id="GO:0005737">
    <property type="term" value="C:cytoplasm"/>
    <property type="evidence" value="ECO:0007669"/>
    <property type="project" value="UniProtKB-SubCell"/>
</dbReference>
<dbReference type="CDD" id="cd12634">
    <property type="entry name" value="RRM2_CELF1_2"/>
    <property type="match status" value="1"/>
</dbReference>
<dbReference type="SUPFAM" id="SSF54928">
    <property type="entry name" value="RNA-binding domain, RBD"/>
    <property type="match status" value="2"/>
</dbReference>
<dbReference type="FunFam" id="3.30.70.330:FF:000016">
    <property type="entry name" value="CUGBP Elav-like family member 1 isoform 2"/>
    <property type="match status" value="1"/>
</dbReference>
<dbReference type="FunFam" id="3.30.70.330:FF:000013">
    <property type="entry name" value="CUGBP Elav-like family member 1 isoform 2"/>
    <property type="match status" value="1"/>
</dbReference>
<keyword evidence="8" id="KW-0539">Nucleus</keyword>
<dbReference type="GeneTree" id="ENSGT00940000158970"/>
<evidence type="ECO:0000256" key="6">
    <source>
        <dbReference type="ARBA" id="ARBA00022737"/>
    </source>
</evidence>
<dbReference type="InterPro" id="IPR012677">
    <property type="entry name" value="Nucleotide-bd_a/b_plait_sf"/>
</dbReference>
<dbReference type="Gene3D" id="3.30.70.330">
    <property type="match status" value="3"/>
</dbReference>
<dbReference type="SMART" id="SM00360">
    <property type="entry name" value="RRM"/>
    <property type="match status" value="3"/>
</dbReference>
<dbReference type="InterPro" id="IPR034199">
    <property type="entry name" value="CELF1/2_RRM3"/>
</dbReference>
<evidence type="ECO:0000256" key="4">
    <source>
        <dbReference type="ARBA" id="ARBA00022490"/>
    </source>
</evidence>
<dbReference type="Proteomes" id="UP000694391">
    <property type="component" value="Unplaced"/>
</dbReference>
<evidence type="ECO:0000256" key="3">
    <source>
        <dbReference type="ARBA" id="ARBA00009621"/>
    </source>
</evidence>
<keyword evidence="5" id="KW-0507">mRNA processing</keyword>
<evidence type="ECO:0000259" key="11">
    <source>
        <dbReference type="PROSITE" id="PS50102"/>
    </source>
</evidence>
<evidence type="ECO:0000313" key="12">
    <source>
        <dbReference type="Ensembl" id="ENSCAFP00020032876.1"/>
    </source>
</evidence>
<dbReference type="FunFam" id="3.30.70.330:FF:000015">
    <property type="entry name" value="CUGBP Elav-like family member 1 isoform 2"/>
    <property type="match status" value="1"/>
</dbReference>
<name>A0A8C0R7W7_CANLU</name>